<dbReference type="PANTHER" id="PTHR40036:SF1">
    <property type="entry name" value="MACROCIN O-METHYLTRANSFERASE"/>
    <property type="match status" value="1"/>
</dbReference>
<sequence length="241" mass="28085">MKSLYLELVKKVVNNYIYLGTNSAACDREYYSYPSWLLPRTCLPHTLCNDQQLLVLEKIMEYIHLEKIEGDFIEVGVWRGGACIFMKAFLKEYDSKRDIWLADTFSGIPISSNKYEYKEDVVDNWKDRWEANKEEVLTHFERYGLLDNRIHFLEGDVSNTLISPPFNKIALARLDVDSYESYTNALEGIFPHMTKGGCIIFDDWHLDSCQKAVEDFIKKHNLELTIQHEFMGAQGEAFLIV</sequence>
<dbReference type="InterPro" id="IPR008884">
    <property type="entry name" value="TylF_MeTrfase"/>
</dbReference>
<proteinExistence type="predicted"/>
<dbReference type="Pfam" id="PF05711">
    <property type="entry name" value="TylF"/>
    <property type="match status" value="1"/>
</dbReference>
<comment type="caution">
    <text evidence="1">The sequence shown here is derived from an EMBL/GenBank/DDBJ whole genome shotgun (WGS) entry which is preliminary data.</text>
</comment>
<name>A0ABQ1JSV4_9GAMM</name>
<evidence type="ECO:0000313" key="1">
    <source>
        <dbReference type="EMBL" id="GGB76757.1"/>
    </source>
</evidence>
<evidence type="ECO:0008006" key="3">
    <source>
        <dbReference type="Google" id="ProtNLM"/>
    </source>
</evidence>
<dbReference type="SUPFAM" id="SSF53335">
    <property type="entry name" value="S-adenosyl-L-methionine-dependent methyltransferases"/>
    <property type="match status" value="1"/>
</dbReference>
<gene>
    <name evidence="1" type="ORF">GCM10011607_41250</name>
</gene>
<accession>A0ABQ1JSV4</accession>
<protein>
    <recommendedName>
        <fullName evidence="3">Macrocin O-methyltransferase</fullName>
    </recommendedName>
</protein>
<dbReference type="EMBL" id="BMII01000065">
    <property type="protein sequence ID" value="GGB76757.1"/>
    <property type="molecule type" value="Genomic_DNA"/>
</dbReference>
<dbReference type="RefSeq" id="WP_188741156.1">
    <property type="nucleotide sequence ID" value="NZ_BMII01000065.1"/>
</dbReference>
<dbReference type="Proteomes" id="UP000617555">
    <property type="component" value="Unassembled WGS sequence"/>
</dbReference>
<dbReference type="Gene3D" id="3.40.50.150">
    <property type="entry name" value="Vaccinia Virus protein VP39"/>
    <property type="match status" value="1"/>
</dbReference>
<organism evidence="1 2">
    <name type="scientific">Shewanella inventionis</name>
    <dbReference type="NCBI Taxonomy" id="1738770"/>
    <lineage>
        <taxon>Bacteria</taxon>
        <taxon>Pseudomonadati</taxon>
        <taxon>Pseudomonadota</taxon>
        <taxon>Gammaproteobacteria</taxon>
        <taxon>Alteromonadales</taxon>
        <taxon>Shewanellaceae</taxon>
        <taxon>Shewanella</taxon>
    </lineage>
</organism>
<reference evidence="2" key="1">
    <citation type="journal article" date="2019" name="Int. J. Syst. Evol. Microbiol.">
        <title>The Global Catalogue of Microorganisms (GCM) 10K type strain sequencing project: providing services to taxonomists for standard genome sequencing and annotation.</title>
        <authorList>
            <consortium name="The Broad Institute Genomics Platform"/>
            <consortium name="The Broad Institute Genome Sequencing Center for Infectious Disease"/>
            <person name="Wu L."/>
            <person name="Ma J."/>
        </authorList>
    </citation>
    <scope>NUCLEOTIDE SEQUENCE [LARGE SCALE GENOMIC DNA]</scope>
    <source>
        <strain evidence="2">CGMCC 1.15339</strain>
    </source>
</reference>
<dbReference type="InterPro" id="IPR029063">
    <property type="entry name" value="SAM-dependent_MTases_sf"/>
</dbReference>
<keyword evidence="2" id="KW-1185">Reference proteome</keyword>
<evidence type="ECO:0000313" key="2">
    <source>
        <dbReference type="Proteomes" id="UP000617555"/>
    </source>
</evidence>
<dbReference type="PANTHER" id="PTHR40036">
    <property type="entry name" value="MACROCIN O-METHYLTRANSFERASE"/>
    <property type="match status" value="1"/>
</dbReference>